<dbReference type="RefSeq" id="WP_062485909.1">
    <property type="nucleotide sequence ID" value="NZ_KQ960952.1"/>
</dbReference>
<organism evidence="6 7">
    <name type="scientific">Megasphaera hutchinsoni</name>
    <dbReference type="NCBI Taxonomy" id="1588748"/>
    <lineage>
        <taxon>Bacteria</taxon>
        <taxon>Bacillati</taxon>
        <taxon>Bacillota</taxon>
        <taxon>Negativicutes</taxon>
        <taxon>Veillonellales</taxon>
        <taxon>Veillonellaceae</taxon>
        <taxon>Megasphaera</taxon>
    </lineage>
</organism>
<name>A0A134CEP4_9FIRM</name>
<proteinExistence type="predicted"/>
<evidence type="ECO:0000256" key="4">
    <source>
        <dbReference type="ARBA" id="ARBA00023136"/>
    </source>
</evidence>
<comment type="subcellular location">
    <subcellularLocation>
        <location evidence="1">Endomembrane system</location>
        <topology evidence="1">Multi-pass membrane protein</topology>
    </subcellularLocation>
</comment>
<gene>
    <name evidence="6" type="ORF">HMPREF3182_01107</name>
</gene>
<dbReference type="InterPro" id="IPR010652">
    <property type="entry name" value="DUF1232"/>
</dbReference>
<keyword evidence="2" id="KW-0812">Transmembrane</keyword>
<dbReference type="EMBL" id="LSDT01000044">
    <property type="protein sequence ID" value="KXB90683.1"/>
    <property type="molecule type" value="Genomic_DNA"/>
</dbReference>
<evidence type="ECO:0000256" key="3">
    <source>
        <dbReference type="ARBA" id="ARBA00022989"/>
    </source>
</evidence>
<dbReference type="GO" id="GO:0012505">
    <property type="term" value="C:endomembrane system"/>
    <property type="evidence" value="ECO:0007669"/>
    <property type="project" value="UniProtKB-SubCell"/>
</dbReference>
<dbReference type="Proteomes" id="UP000070160">
    <property type="component" value="Unassembled WGS sequence"/>
</dbReference>
<dbReference type="PATRIC" id="fig|1588748.3.peg.1066"/>
<dbReference type="AlphaFoldDB" id="A0A134CEP4"/>
<protein>
    <recommendedName>
        <fullName evidence="5">DUF1232 domain-containing protein</fullName>
    </recommendedName>
</protein>
<sequence>MQVFFWLARFYSVKKWLRFIKQGKKKLALLPKGMAIFYCICDKDTPASIRWILMGALGYVLLPFDIIPDFLGTLGWVDDLVVVTMVFRYAEHYIKPEHIKKAKRWFPFSSLS</sequence>
<comment type="caution">
    <text evidence="6">The sequence shown here is derived from an EMBL/GenBank/DDBJ whole genome shotgun (WGS) entry which is preliminary data.</text>
</comment>
<feature type="domain" description="DUF1232" evidence="5">
    <location>
        <begin position="50"/>
        <end position="84"/>
    </location>
</feature>
<keyword evidence="7" id="KW-1185">Reference proteome</keyword>
<evidence type="ECO:0000256" key="2">
    <source>
        <dbReference type="ARBA" id="ARBA00022692"/>
    </source>
</evidence>
<evidence type="ECO:0000256" key="1">
    <source>
        <dbReference type="ARBA" id="ARBA00004127"/>
    </source>
</evidence>
<keyword evidence="4" id="KW-0472">Membrane</keyword>
<evidence type="ECO:0000259" key="5">
    <source>
        <dbReference type="Pfam" id="PF06803"/>
    </source>
</evidence>
<dbReference type="Pfam" id="PF06803">
    <property type="entry name" value="DUF1232"/>
    <property type="match status" value="1"/>
</dbReference>
<keyword evidence="3" id="KW-1133">Transmembrane helix</keyword>
<evidence type="ECO:0000313" key="6">
    <source>
        <dbReference type="EMBL" id="KXB90683.1"/>
    </source>
</evidence>
<reference evidence="7" key="1">
    <citation type="submission" date="2016-01" db="EMBL/GenBank/DDBJ databases">
        <authorList>
            <person name="Mitreva M."/>
            <person name="Pepin K.H."/>
            <person name="Mihindukulasuriya K.A."/>
            <person name="Fulton R."/>
            <person name="Fronick C."/>
            <person name="O'Laughlin M."/>
            <person name="Miner T."/>
            <person name="Herter B."/>
            <person name="Rosa B.A."/>
            <person name="Cordes M."/>
            <person name="Tomlinson C."/>
            <person name="Wollam A."/>
            <person name="Palsikar V.B."/>
            <person name="Mardis E.R."/>
            <person name="Wilson R.K."/>
        </authorList>
    </citation>
    <scope>NUCLEOTIDE SEQUENCE [LARGE SCALE GENOMIC DNA]</scope>
    <source>
        <strain evidence="7">KA00182</strain>
    </source>
</reference>
<dbReference type="STRING" id="1588748.HMPREF3182_01107"/>
<accession>A0A134CEP4</accession>
<evidence type="ECO:0000313" key="7">
    <source>
        <dbReference type="Proteomes" id="UP000070160"/>
    </source>
</evidence>